<dbReference type="EMBL" id="JABWCS010000184">
    <property type="protein sequence ID" value="NUU59329.1"/>
    <property type="molecule type" value="Genomic_DNA"/>
</dbReference>
<protein>
    <submittedName>
        <fullName evidence="3">Tyrosine-protein phosphatase</fullName>
    </submittedName>
</protein>
<dbReference type="InterPro" id="IPR029021">
    <property type="entry name" value="Prot-tyrosine_phosphatase-like"/>
</dbReference>
<evidence type="ECO:0000313" key="3">
    <source>
        <dbReference type="EMBL" id="NUU59329.1"/>
    </source>
</evidence>
<dbReference type="SUPFAM" id="SSF52799">
    <property type="entry name" value="(Phosphotyrosine protein) phosphatases II"/>
    <property type="match status" value="1"/>
</dbReference>
<dbReference type="InterPro" id="IPR000387">
    <property type="entry name" value="Tyr_Pase_dom"/>
</dbReference>
<dbReference type="Pfam" id="PF13350">
    <property type="entry name" value="Y_phosphatase3"/>
    <property type="match status" value="1"/>
</dbReference>
<keyword evidence="4" id="KW-1185">Reference proteome</keyword>
<dbReference type="Gene3D" id="3.90.190.10">
    <property type="entry name" value="Protein tyrosine phosphatase superfamily"/>
    <property type="match status" value="1"/>
</dbReference>
<organism evidence="3 4">
    <name type="scientific">Paenibacillus agri</name>
    <dbReference type="NCBI Taxonomy" id="2744309"/>
    <lineage>
        <taxon>Bacteria</taxon>
        <taxon>Bacillati</taxon>
        <taxon>Bacillota</taxon>
        <taxon>Bacilli</taxon>
        <taxon>Bacillales</taxon>
        <taxon>Paenibacillaceae</taxon>
        <taxon>Paenibacillus</taxon>
    </lineage>
</organism>
<dbReference type="PROSITE" id="PS50056">
    <property type="entry name" value="TYR_PHOSPHATASE_2"/>
    <property type="match status" value="1"/>
</dbReference>
<dbReference type="PANTHER" id="PTHR31126">
    <property type="entry name" value="TYROSINE-PROTEIN PHOSPHATASE"/>
    <property type="match status" value="1"/>
</dbReference>
<dbReference type="InterPro" id="IPR026893">
    <property type="entry name" value="Tyr/Ser_Pase_IphP-type"/>
</dbReference>
<dbReference type="AlphaFoldDB" id="A0A850EI09"/>
<accession>A0A850EI09</accession>
<evidence type="ECO:0000313" key="4">
    <source>
        <dbReference type="Proteomes" id="UP000564806"/>
    </source>
</evidence>
<sequence>MNRLIPFQGTHNFRDMGGYRTADGRKVKHGLFFRSDELFALSEQDIRDFQGLNIRTIVDYRSEYEVQKKPDPIFPQVNHLHVQAITSGSLSMMNMPDQTENEDQQEHFIIGLLKSGFFKQYRSDTMMLDLYRNLVFNNPAYQRLMEMIQLENNLGLLQHCTAGKDRTGVGAALILMALGVSEADIMEDYLLTNETMREINGQILHQLAGHVDEDDLKNIEHMLGIKEEYMEAVFKSVKDKYGDYDSYLAAQFDLTLSKREALQKLCLE</sequence>
<dbReference type="Proteomes" id="UP000564806">
    <property type="component" value="Unassembled WGS sequence"/>
</dbReference>
<gene>
    <name evidence="3" type="ORF">HPT30_03050</name>
</gene>
<dbReference type="RefSeq" id="WP_175370022.1">
    <property type="nucleotide sequence ID" value="NZ_JABWCS010000184.1"/>
</dbReference>
<name>A0A850EI09_9BACL</name>
<comment type="caution">
    <text evidence="3">The sequence shown here is derived from an EMBL/GenBank/DDBJ whole genome shotgun (WGS) entry which is preliminary data.</text>
</comment>
<proteinExistence type="inferred from homology"/>
<dbReference type="PANTHER" id="PTHR31126:SF1">
    <property type="entry name" value="TYROSINE SPECIFIC PROTEIN PHOSPHATASES DOMAIN-CONTAINING PROTEIN"/>
    <property type="match status" value="1"/>
</dbReference>
<reference evidence="3" key="1">
    <citation type="submission" date="2020-06" db="EMBL/GenBank/DDBJ databases">
        <title>Paenibacillus sp. nov., isolated from soil.</title>
        <authorList>
            <person name="Seo Y.L."/>
        </authorList>
    </citation>
    <scope>NUCLEOTIDE SEQUENCE [LARGE SCALE GENOMIC DNA]</scope>
    <source>
        <strain evidence="3">JW14</strain>
    </source>
</reference>
<dbReference type="GO" id="GO:0004721">
    <property type="term" value="F:phosphoprotein phosphatase activity"/>
    <property type="evidence" value="ECO:0007669"/>
    <property type="project" value="InterPro"/>
</dbReference>
<feature type="domain" description="Tyrosine specific protein phosphatases" evidence="2">
    <location>
        <begin position="142"/>
        <end position="204"/>
    </location>
</feature>
<evidence type="ECO:0000256" key="1">
    <source>
        <dbReference type="ARBA" id="ARBA00009580"/>
    </source>
</evidence>
<evidence type="ECO:0000259" key="2">
    <source>
        <dbReference type="PROSITE" id="PS50056"/>
    </source>
</evidence>
<comment type="similarity">
    <text evidence="1">Belongs to the protein-tyrosine phosphatase family.</text>
</comment>